<organism evidence="2 3">
    <name type="scientific">Actinomadura rudentiformis</name>
    <dbReference type="NCBI Taxonomy" id="359158"/>
    <lineage>
        <taxon>Bacteria</taxon>
        <taxon>Bacillati</taxon>
        <taxon>Actinomycetota</taxon>
        <taxon>Actinomycetes</taxon>
        <taxon>Streptosporangiales</taxon>
        <taxon>Thermomonosporaceae</taxon>
        <taxon>Actinomadura</taxon>
    </lineage>
</organism>
<proteinExistence type="predicted"/>
<evidence type="ECO:0000256" key="1">
    <source>
        <dbReference type="SAM" id="MobiDB-lite"/>
    </source>
</evidence>
<sequence length="140" mass="15000">MDDRGGSDRPRWGDRPRRSDRPRWGDRPGRGDRPRRGRPAAARTTDRGMDDRGGVTGRGGAIARGVGDRSRLGWAAAVWVDGRGGVTGGRVGGRWRCGWLVAASAARWGRGRSTGRVGGVRVIGCSVGDRSRHRWTGTGG</sequence>
<feature type="region of interest" description="Disordered" evidence="1">
    <location>
        <begin position="1"/>
        <end position="62"/>
    </location>
</feature>
<gene>
    <name evidence="2" type="ORF">F8566_48745</name>
</gene>
<comment type="caution">
    <text evidence="2">The sequence shown here is derived from an EMBL/GenBank/DDBJ whole genome shotgun (WGS) entry which is preliminary data.</text>
</comment>
<feature type="compositionally biased region" description="Basic and acidic residues" evidence="1">
    <location>
        <begin position="44"/>
        <end position="53"/>
    </location>
</feature>
<evidence type="ECO:0000313" key="3">
    <source>
        <dbReference type="Proteomes" id="UP000468735"/>
    </source>
</evidence>
<reference evidence="2 3" key="1">
    <citation type="submission" date="2019-09" db="EMBL/GenBank/DDBJ databases">
        <title>Actinomadura physcomitrii sp. nov., a novel actinomycete isolated from moss [Physcomitrium sphaericum (Ludw) Fuernr].</title>
        <authorList>
            <person name="Zhuang X."/>
            <person name="Liu C."/>
        </authorList>
    </citation>
    <scope>NUCLEOTIDE SEQUENCE [LARGE SCALE GENOMIC DNA]</scope>
    <source>
        <strain evidence="2 3">HMC1</strain>
    </source>
</reference>
<evidence type="ECO:0000313" key="2">
    <source>
        <dbReference type="EMBL" id="KAB2339187.1"/>
    </source>
</evidence>
<dbReference type="Proteomes" id="UP000468735">
    <property type="component" value="Unassembled WGS sequence"/>
</dbReference>
<keyword evidence="3" id="KW-1185">Reference proteome</keyword>
<dbReference type="EMBL" id="WBMT01000037">
    <property type="protein sequence ID" value="KAB2339187.1"/>
    <property type="molecule type" value="Genomic_DNA"/>
</dbReference>
<protein>
    <submittedName>
        <fullName evidence="2">Uncharacterized protein</fullName>
    </submittedName>
</protein>
<dbReference type="AlphaFoldDB" id="A0A6H9YFX3"/>
<accession>A0A6H9YFX3</accession>
<name>A0A6H9YFX3_9ACTN</name>
<feature type="compositionally biased region" description="Basic and acidic residues" evidence="1">
    <location>
        <begin position="1"/>
        <end position="34"/>
    </location>
</feature>